<name>A0AAN7MZD0_MYCAM</name>
<proteinExistence type="predicted"/>
<keyword evidence="3" id="KW-1185">Reference proteome</keyword>
<evidence type="ECO:0000313" key="3">
    <source>
        <dbReference type="Proteomes" id="UP001333110"/>
    </source>
</evidence>
<dbReference type="AlphaFoldDB" id="A0AAN7MZD0"/>
<evidence type="ECO:0000313" key="2">
    <source>
        <dbReference type="EMBL" id="KAK4816777.1"/>
    </source>
</evidence>
<gene>
    <name evidence="2" type="ORF">QYF61_022889</name>
</gene>
<reference evidence="2 3" key="1">
    <citation type="journal article" date="2023" name="J. Hered.">
        <title>Chromosome-level genome of the wood stork (Mycteria americana) provides insight into avian chromosome evolution.</title>
        <authorList>
            <person name="Flamio R. Jr."/>
            <person name="Ramstad K.M."/>
        </authorList>
    </citation>
    <scope>NUCLEOTIDE SEQUENCE [LARGE SCALE GENOMIC DNA]</scope>
    <source>
        <strain evidence="2">JAX WOST 10</strain>
    </source>
</reference>
<sequence>MVGFLGCESTPSAHVQLFIHQYPQVLLCRAALSLFIPQPLLILGVAPTQVQDPALGLVEPHEVHIGPLLELVQVPLDSILSLRCVNCTTQLGVICKLAEGALDNSSGISPSCHDRSKMTKHGLAMTSKQLLQNLWAHPIGVHDLKKSKAQANVLCRYKDTVTSDRTRRNGLKLRQGRFRLDVRKFFFTERVIKHWNRLPREVVESPSLEVFKGRLDEVLRDMVKQPSSELLEATECWTWMREVSSPLPTLRPARCGITRGLGTLRCRHGATYSAHQKSVARAASCPRSNTRHQNGFALQKKHCFPTWDSFTSGELRPMSGSTLNMILSNESMPTLRKTSRVEKASSEPYRAPKLSFSRDTFCMQYQHCSKVPGYGSACNAGMQLFMWPQMKLLLQLPGLKDICRREREDQLSESQKQANPMPEKHLGEDWAEWKGRGQY</sequence>
<organism evidence="2 3">
    <name type="scientific">Mycteria americana</name>
    <name type="common">Wood stork</name>
    <dbReference type="NCBI Taxonomy" id="33587"/>
    <lineage>
        <taxon>Eukaryota</taxon>
        <taxon>Metazoa</taxon>
        <taxon>Chordata</taxon>
        <taxon>Craniata</taxon>
        <taxon>Vertebrata</taxon>
        <taxon>Euteleostomi</taxon>
        <taxon>Archelosauria</taxon>
        <taxon>Archosauria</taxon>
        <taxon>Dinosauria</taxon>
        <taxon>Saurischia</taxon>
        <taxon>Theropoda</taxon>
        <taxon>Coelurosauria</taxon>
        <taxon>Aves</taxon>
        <taxon>Neognathae</taxon>
        <taxon>Neoaves</taxon>
        <taxon>Aequornithes</taxon>
        <taxon>Ciconiiformes</taxon>
        <taxon>Ciconiidae</taxon>
        <taxon>Mycteria</taxon>
    </lineage>
</organism>
<accession>A0AAN7MZD0</accession>
<comment type="caution">
    <text evidence="2">The sequence shown here is derived from an EMBL/GenBank/DDBJ whole genome shotgun (WGS) entry which is preliminary data.</text>
</comment>
<feature type="region of interest" description="Disordered" evidence="1">
    <location>
        <begin position="407"/>
        <end position="439"/>
    </location>
</feature>
<feature type="compositionally biased region" description="Basic and acidic residues" evidence="1">
    <location>
        <begin position="422"/>
        <end position="439"/>
    </location>
</feature>
<dbReference type="EMBL" id="JAUNZN010000009">
    <property type="protein sequence ID" value="KAK4816777.1"/>
    <property type="molecule type" value="Genomic_DNA"/>
</dbReference>
<dbReference type="Proteomes" id="UP001333110">
    <property type="component" value="Unassembled WGS sequence"/>
</dbReference>
<evidence type="ECO:0000256" key="1">
    <source>
        <dbReference type="SAM" id="MobiDB-lite"/>
    </source>
</evidence>
<protein>
    <submittedName>
        <fullName evidence="2">Uncharacterized protein</fullName>
    </submittedName>
</protein>